<protein>
    <submittedName>
        <fullName evidence="1">Uncharacterized protein</fullName>
    </submittedName>
</protein>
<comment type="caution">
    <text evidence="1">The sequence shown here is derived from an EMBL/GenBank/DDBJ whole genome shotgun (WGS) entry which is preliminary data.</text>
</comment>
<accession>A0ACC1SAK3</accession>
<evidence type="ECO:0000313" key="2">
    <source>
        <dbReference type="Proteomes" id="UP001148629"/>
    </source>
</evidence>
<name>A0ACC1SAK3_9HYPO</name>
<dbReference type="EMBL" id="JANRMS010000722">
    <property type="protein sequence ID" value="KAJ3535290.1"/>
    <property type="molecule type" value="Genomic_DNA"/>
</dbReference>
<reference evidence="1" key="1">
    <citation type="submission" date="2022-08" db="EMBL/GenBank/DDBJ databases">
        <title>Genome Sequence of Fusarium decemcellulare.</title>
        <authorList>
            <person name="Buettner E."/>
        </authorList>
    </citation>
    <scope>NUCLEOTIDE SEQUENCE</scope>
    <source>
        <strain evidence="1">Babe19</strain>
    </source>
</reference>
<proteinExistence type="predicted"/>
<keyword evidence="2" id="KW-1185">Reference proteome</keyword>
<sequence length="327" mass="38532">MWESAKPYSSFLLSAYFILLQQERRIAANDSDPESSQLEFQDILTIRNIVCKNYEKKRGDLYDLVKGELRPELTLSPETTQDIIILVIRLLLMVRVEFRNNQVYASPNQLQMSENQTLQSVLAPIQSGLPLRDWNVRDEFPLWFNVIDLEKKAGLRIEWADYITDHLRIQSGTLLLFRNVEALKYIEQSETLTSKFLNKDFINETIRSVLLFFPCKNHQHSSHDYLEWALSRGTIENWHRSIIKDCQESHISRLYQDYPVWHQHLAYALEVSKNQSNWSLKRCWYDDRDEALWWTRWALIAAVFLTVLFGLIQSITGIIQVIYAGRS</sequence>
<organism evidence="1 2">
    <name type="scientific">Fusarium decemcellulare</name>
    <dbReference type="NCBI Taxonomy" id="57161"/>
    <lineage>
        <taxon>Eukaryota</taxon>
        <taxon>Fungi</taxon>
        <taxon>Dikarya</taxon>
        <taxon>Ascomycota</taxon>
        <taxon>Pezizomycotina</taxon>
        <taxon>Sordariomycetes</taxon>
        <taxon>Hypocreomycetidae</taxon>
        <taxon>Hypocreales</taxon>
        <taxon>Nectriaceae</taxon>
        <taxon>Fusarium</taxon>
        <taxon>Fusarium decemcellulare species complex</taxon>
    </lineage>
</organism>
<evidence type="ECO:0000313" key="1">
    <source>
        <dbReference type="EMBL" id="KAJ3535290.1"/>
    </source>
</evidence>
<dbReference type="Proteomes" id="UP001148629">
    <property type="component" value="Unassembled WGS sequence"/>
</dbReference>
<gene>
    <name evidence="1" type="ORF">NM208_g7197</name>
</gene>